<evidence type="ECO:0000259" key="2">
    <source>
        <dbReference type="Pfam" id="PF07859"/>
    </source>
</evidence>
<evidence type="ECO:0000313" key="4">
    <source>
        <dbReference type="Proteomes" id="UP000199550"/>
    </source>
</evidence>
<dbReference type="InterPro" id="IPR050300">
    <property type="entry name" value="GDXG_lipolytic_enzyme"/>
</dbReference>
<dbReference type="PANTHER" id="PTHR48081">
    <property type="entry name" value="AB HYDROLASE SUPERFAMILY PROTEIN C4A8.06C"/>
    <property type="match status" value="1"/>
</dbReference>
<dbReference type="AlphaFoldDB" id="A0A1I4DL90"/>
<name>A0A1I4DL90_9RHOB</name>
<evidence type="ECO:0000256" key="1">
    <source>
        <dbReference type="ARBA" id="ARBA00022801"/>
    </source>
</evidence>
<dbReference type="Proteomes" id="UP000199550">
    <property type="component" value="Unassembled WGS sequence"/>
</dbReference>
<protein>
    <submittedName>
        <fullName evidence="3">Acetyl esterase/lipase</fullName>
    </submittedName>
</protein>
<sequence>MDLDDAYANGPHIPGGDAFPAQWAAKAKAFRAAVPGALNQPYGARAREVFDLFEPAGDALGTVVFVHGGYWRSTDKDLWTHLAAGPLARGWRVASVDYDLCPDVTIPQITRQIAAAIGVIADRCAGPLRLTGHSAGGHLVARMLDPQVAGDWMKRVAGVVPISPLCDLEPFLRTSMNADFGLDAGTARAESPIHQPIPDAAVTVWVGGAERPAFLDQARWLGQAWSCPVVIDDGRHHFDIIAGLEDAESKLTQDVVGG</sequence>
<dbReference type="SUPFAM" id="SSF53474">
    <property type="entry name" value="alpha/beta-Hydrolases"/>
    <property type="match status" value="1"/>
</dbReference>
<dbReference type="PANTHER" id="PTHR48081:SF33">
    <property type="entry name" value="KYNURENINE FORMAMIDASE"/>
    <property type="match status" value="1"/>
</dbReference>
<reference evidence="3 4" key="1">
    <citation type="submission" date="2016-10" db="EMBL/GenBank/DDBJ databases">
        <authorList>
            <person name="de Groot N.N."/>
        </authorList>
    </citation>
    <scope>NUCLEOTIDE SEQUENCE [LARGE SCALE GENOMIC DNA]</scope>
    <source>
        <strain evidence="3 4">DSM 16199</strain>
    </source>
</reference>
<accession>A0A1I4DL90</accession>
<organism evidence="3 4">
    <name type="scientific">Loktanella salsilacus</name>
    <dbReference type="NCBI Taxonomy" id="195913"/>
    <lineage>
        <taxon>Bacteria</taxon>
        <taxon>Pseudomonadati</taxon>
        <taxon>Pseudomonadota</taxon>
        <taxon>Alphaproteobacteria</taxon>
        <taxon>Rhodobacterales</taxon>
        <taxon>Roseobacteraceae</taxon>
        <taxon>Loktanella</taxon>
    </lineage>
</organism>
<dbReference type="OrthoDB" id="9771666at2"/>
<gene>
    <name evidence="3" type="ORF">SAMN04488004_104141</name>
</gene>
<dbReference type="InterPro" id="IPR013094">
    <property type="entry name" value="AB_hydrolase_3"/>
</dbReference>
<evidence type="ECO:0000313" key="3">
    <source>
        <dbReference type="EMBL" id="SFK92671.1"/>
    </source>
</evidence>
<dbReference type="InterPro" id="IPR029058">
    <property type="entry name" value="AB_hydrolase_fold"/>
</dbReference>
<feature type="domain" description="Alpha/beta hydrolase fold-3" evidence="2">
    <location>
        <begin position="63"/>
        <end position="176"/>
    </location>
</feature>
<keyword evidence="1" id="KW-0378">Hydrolase</keyword>
<dbReference type="RefSeq" id="WP_090186361.1">
    <property type="nucleotide sequence ID" value="NZ_FOTF01000004.1"/>
</dbReference>
<proteinExistence type="predicted"/>
<dbReference type="GO" id="GO:0016787">
    <property type="term" value="F:hydrolase activity"/>
    <property type="evidence" value="ECO:0007669"/>
    <property type="project" value="UniProtKB-KW"/>
</dbReference>
<dbReference type="EMBL" id="FOTF01000004">
    <property type="protein sequence ID" value="SFK92671.1"/>
    <property type="molecule type" value="Genomic_DNA"/>
</dbReference>
<dbReference type="STRING" id="195913.SAMN04488004_104141"/>
<dbReference type="Gene3D" id="3.40.50.1820">
    <property type="entry name" value="alpha/beta hydrolase"/>
    <property type="match status" value="1"/>
</dbReference>
<keyword evidence="4" id="KW-1185">Reference proteome</keyword>
<dbReference type="Pfam" id="PF07859">
    <property type="entry name" value="Abhydrolase_3"/>
    <property type="match status" value="1"/>
</dbReference>